<dbReference type="EMBL" id="FODS01000015">
    <property type="protein sequence ID" value="SEO89086.1"/>
    <property type="molecule type" value="Genomic_DNA"/>
</dbReference>
<protein>
    <submittedName>
        <fullName evidence="3">Phage uncharacterized protein (Putative large terminase), C-terminal domain-containing protein</fullName>
    </submittedName>
</protein>
<dbReference type="InterPro" id="IPR006517">
    <property type="entry name" value="Phage_terminase_lsu-like_C"/>
</dbReference>
<dbReference type="RefSeq" id="WP_175483235.1">
    <property type="nucleotide sequence ID" value="NZ_FODS01000015.1"/>
</dbReference>
<name>A0A1H8TEB1_9RHOB</name>
<dbReference type="InterPro" id="IPR035421">
    <property type="entry name" value="Terminase_6C"/>
</dbReference>
<dbReference type="STRING" id="569882.SAMN04490248_11536"/>
<keyword evidence="1" id="KW-1188">Viral release from host cell</keyword>
<gene>
    <name evidence="3" type="ORF">SAMN04490248_11536</name>
</gene>
<dbReference type="Proteomes" id="UP000198893">
    <property type="component" value="Unassembled WGS sequence"/>
</dbReference>
<dbReference type="Pfam" id="PF17289">
    <property type="entry name" value="Terminase_6C"/>
    <property type="match status" value="1"/>
</dbReference>
<sequence length="473" mass="53553">MTIPTTTPDILRGLYFSVPFAYVQRAFAELRPGVSFHYGHHVRAICHMLERVESGEVTRLLILMPPRHLKSHCVSVAFPAWALGRDASRRIICMSYGQDLAETFSRDSRRLMQAPWSQAVFPRLRLDPKRTAVGELRTTTNGYRIATSVGGPLTGKGADILILDDPSKAEDVASEARRDIVWEWFTGTAMTRLDNPRTGAVIVVAQRLHEDDLPGRLLATEDWEVLELPAIETRDRHIPLASDVNWARPVGHVLLPEHMDEQAFKAKRREMGPRSYEAQYQQSPSPAGGGIVRPEWFGTIPDTQHRSEYEAIIQSWDTAAVPGESNDYSVCTTWGLIGPYIDLLDVHRRQYLQPDLLRIAADLRAKWRPNLLIVETVGSGRGVYDHLHRQDRTGIRSHRPKEGKDERMSIQSPKIECGEVRLPRNAPWRESFLTEVAAFPNGKYDDQVDSMSQALFALDRGLAELRHCSRCKK</sequence>
<proteinExistence type="predicted"/>
<evidence type="ECO:0000313" key="4">
    <source>
        <dbReference type="Proteomes" id="UP000198893"/>
    </source>
</evidence>
<evidence type="ECO:0000259" key="2">
    <source>
        <dbReference type="Pfam" id="PF17289"/>
    </source>
</evidence>
<reference evidence="3 4" key="1">
    <citation type="submission" date="2016-10" db="EMBL/GenBank/DDBJ databases">
        <authorList>
            <person name="de Groot N.N."/>
        </authorList>
    </citation>
    <scope>NUCLEOTIDE SEQUENCE [LARGE SCALE GENOMIC DNA]</scope>
    <source>
        <strain evidence="3 4">DSM 27842</strain>
    </source>
</reference>
<evidence type="ECO:0000256" key="1">
    <source>
        <dbReference type="ARBA" id="ARBA00022612"/>
    </source>
</evidence>
<dbReference type="AlphaFoldDB" id="A0A1H8TEB1"/>
<keyword evidence="4" id="KW-1185">Reference proteome</keyword>
<dbReference type="NCBIfam" id="TIGR01630">
    <property type="entry name" value="psiM2_ORF9"/>
    <property type="match status" value="1"/>
</dbReference>
<evidence type="ECO:0000313" key="3">
    <source>
        <dbReference type="EMBL" id="SEO89086.1"/>
    </source>
</evidence>
<dbReference type="Gene3D" id="3.30.420.240">
    <property type="match status" value="1"/>
</dbReference>
<accession>A0A1H8TEB1</accession>
<feature type="domain" description="Terminase large subunit gp17-like C-terminal" evidence="2">
    <location>
        <begin position="315"/>
        <end position="457"/>
    </location>
</feature>
<organism evidence="3 4">
    <name type="scientific">Salinihabitans flavidus</name>
    <dbReference type="NCBI Taxonomy" id="569882"/>
    <lineage>
        <taxon>Bacteria</taxon>
        <taxon>Pseudomonadati</taxon>
        <taxon>Pseudomonadota</taxon>
        <taxon>Alphaproteobacteria</taxon>
        <taxon>Rhodobacterales</taxon>
        <taxon>Roseobacteraceae</taxon>
        <taxon>Salinihabitans</taxon>
    </lineage>
</organism>